<dbReference type="CDD" id="cd00371">
    <property type="entry name" value="HMA"/>
    <property type="match status" value="1"/>
</dbReference>
<dbReference type="Proteomes" id="UP000270094">
    <property type="component" value="Unassembled WGS sequence"/>
</dbReference>
<keyword evidence="2" id="KW-1185">Reference proteome</keyword>
<dbReference type="InterPro" id="IPR006121">
    <property type="entry name" value="HMA_dom"/>
</dbReference>
<dbReference type="AlphaFoldDB" id="A0A3P7JJ05"/>
<sequence length="87" mass="9462">MGMTCDGCANAARRVLGKLGDKVTIDKIDLADLYILSRLNSGDLRTQEVVSPFLRYSLPEGGWPYTASNAQAWHPEKSPIGALRAGR</sequence>
<dbReference type="OrthoDB" id="689350at2759"/>
<proteinExistence type="predicted"/>
<evidence type="ECO:0000313" key="1">
    <source>
        <dbReference type="EMBL" id="VDM78334.1"/>
    </source>
</evidence>
<dbReference type="Gene3D" id="3.30.70.100">
    <property type="match status" value="1"/>
</dbReference>
<dbReference type="GO" id="GO:0046872">
    <property type="term" value="F:metal ion binding"/>
    <property type="evidence" value="ECO:0007669"/>
    <property type="project" value="InterPro"/>
</dbReference>
<dbReference type="SUPFAM" id="SSF55008">
    <property type="entry name" value="HMA, heavy metal-associated domain"/>
    <property type="match status" value="1"/>
</dbReference>
<protein>
    <submittedName>
        <fullName evidence="1">Uncharacterized protein</fullName>
    </submittedName>
</protein>
<evidence type="ECO:0000313" key="2">
    <source>
        <dbReference type="Proteomes" id="UP000270094"/>
    </source>
</evidence>
<reference evidence="1 2" key="1">
    <citation type="submission" date="2018-11" db="EMBL/GenBank/DDBJ databases">
        <authorList>
            <consortium name="Pathogen Informatics"/>
        </authorList>
    </citation>
    <scope>NUCLEOTIDE SEQUENCE [LARGE SCALE GENOMIC DNA]</scope>
</reference>
<accession>A0A3P7JJ05</accession>
<organism evidence="1 2">
    <name type="scientific">Strongylus vulgaris</name>
    <name type="common">Blood worm</name>
    <dbReference type="NCBI Taxonomy" id="40348"/>
    <lineage>
        <taxon>Eukaryota</taxon>
        <taxon>Metazoa</taxon>
        <taxon>Ecdysozoa</taxon>
        <taxon>Nematoda</taxon>
        <taxon>Chromadorea</taxon>
        <taxon>Rhabditida</taxon>
        <taxon>Rhabditina</taxon>
        <taxon>Rhabditomorpha</taxon>
        <taxon>Strongyloidea</taxon>
        <taxon>Strongylidae</taxon>
        <taxon>Strongylus</taxon>
    </lineage>
</organism>
<dbReference type="EMBL" id="UYYB01101608">
    <property type="protein sequence ID" value="VDM78334.1"/>
    <property type="molecule type" value="Genomic_DNA"/>
</dbReference>
<dbReference type="InterPro" id="IPR036163">
    <property type="entry name" value="HMA_dom_sf"/>
</dbReference>
<gene>
    <name evidence="1" type="ORF">SVUK_LOCUS13332</name>
</gene>
<name>A0A3P7JJ05_STRVU</name>